<comment type="caution">
    <text evidence="2">The sequence shown here is derived from an EMBL/GenBank/DDBJ whole genome shotgun (WGS) entry which is preliminary data.</text>
</comment>
<reference evidence="2 3" key="1">
    <citation type="submission" date="2017-10" db="EMBL/GenBank/DDBJ databases">
        <title>Comparative genomics in systemic dimorphic fungi from Ajellomycetaceae.</title>
        <authorList>
            <person name="Munoz J.F."/>
            <person name="Mcewen J.G."/>
            <person name="Clay O.K."/>
            <person name="Cuomo C.A."/>
        </authorList>
    </citation>
    <scope>NUCLEOTIDE SEQUENCE [LARGE SCALE GENOMIC DNA]</scope>
    <source>
        <strain evidence="2 3">UAMH7299</strain>
    </source>
</reference>
<feature type="region of interest" description="Disordered" evidence="1">
    <location>
        <begin position="1"/>
        <end position="45"/>
    </location>
</feature>
<dbReference type="EMBL" id="PDNA01000099">
    <property type="protein sequence ID" value="PGH13899.1"/>
    <property type="molecule type" value="Genomic_DNA"/>
</dbReference>
<dbReference type="OrthoDB" id="4225164at2759"/>
<sequence>MKIKEEKSTSCDSGSHAFQPRRRMVAVKPRKVSRNASAPSPKQPDIRHVERIISSLPDSPTRVTCLSSYKGPIKEAIRKWTGARPLTVISGSSDWSVERNDVPGERFRKIFYEDKVITNKSSLKTERYTEREVVIPSTDIYCESPALLLEHYPCGRESGFAVARQLSFKGRISSDVVYVFEACGDRMFEDIDSGWRWVDLRIKFRVLPKEEWDLYITGRKLPHINSTCKYYGYDTSINLCINIDEITAPPATVDPYVHWRFKHQHDLDSIERERGIRNMVAEKNATWGITVPRKQLRDSLAGRFMALGNDVGDGGGGRGNREVEEGEEVVLLSLKLAGLGDRSEDGAGAGDLNVKIRTWE</sequence>
<evidence type="ECO:0000256" key="1">
    <source>
        <dbReference type="SAM" id="MobiDB-lite"/>
    </source>
</evidence>
<gene>
    <name evidence="2" type="ORF">AJ80_06168</name>
</gene>
<evidence type="ECO:0000313" key="2">
    <source>
        <dbReference type="EMBL" id="PGH13899.1"/>
    </source>
</evidence>
<feature type="compositionally biased region" description="Basic residues" evidence="1">
    <location>
        <begin position="19"/>
        <end position="33"/>
    </location>
</feature>
<evidence type="ECO:0000313" key="3">
    <source>
        <dbReference type="Proteomes" id="UP000224634"/>
    </source>
</evidence>
<proteinExistence type="predicted"/>
<accession>A0A2B7XY99</accession>
<dbReference type="Proteomes" id="UP000224634">
    <property type="component" value="Unassembled WGS sequence"/>
</dbReference>
<dbReference type="AlphaFoldDB" id="A0A2B7XY99"/>
<protein>
    <submittedName>
        <fullName evidence="2">Uncharacterized protein</fullName>
    </submittedName>
</protein>
<organism evidence="2 3">
    <name type="scientific">Polytolypa hystricis (strain UAMH7299)</name>
    <dbReference type="NCBI Taxonomy" id="1447883"/>
    <lineage>
        <taxon>Eukaryota</taxon>
        <taxon>Fungi</taxon>
        <taxon>Dikarya</taxon>
        <taxon>Ascomycota</taxon>
        <taxon>Pezizomycotina</taxon>
        <taxon>Eurotiomycetes</taxon>
        <taxon>Eurotiomycetidae</taxon>
        <taxon>Onygenales</taxon>
        <taxon>Onygenales incertae sedis</taxon>
        <taxon>Polytolypa</taxon>
    </lineage>
</organism>
<keyword evidence="3" id="KW-1185">Reference proteome</keyword>
<name>A0A2B7XY99_POLH7</name>